<gene>
    <name evidence="2" type="ORF">BEMITA_LOCUS8592</name>
</gene>
<sequence>MINIDTSLSSVKKNDISVQQQQTHFSNFLEKYDGYRRLYTDGSKTENGAGCAFVELEENMSFLQILSPLSSVLTTELYAILEAVKYTKTITFSQPQKFLLMSDSLSGLTAIENQGDNPLLFDISAQLQNSPHNIIMTWIPGHSGIIGKFKTEF</sequence>
<evidence type="ECO:0000313" key="3">
    <source>
        <dbReference type="Proteomes" id="UP001152759"/>
    </source>
</evidence>
<keyword evidence="3" id="KW-1185">Reference proteome</keyword>
<proteinExistence type="predicted"/>
<dbReference type="Gene3D" id="3.30.420.10">
    <property type="entry name" value="Ribonuclease H-like superfamily/Ribonuclease H"/>
    <property type="match status" value="1"/>
</dbReference>
<dbReference type="InterPro" id="IPR002156">
    <property type="entry name" value="RNaseH_domain"/>
</dbReference>
<dbReference type="AlphaFoldDB" id="A0A9P0AE32"/>
<dbReference type="InterPro" id="IPR012337">
    <property type="entry name" value="RNaseH-like_sf"/>
</dbReference>
<dbReference type="EMBL" id="OU963866">
    <property type="protein sequence ID" value="CAH0389806.1"/>
    <property type="molecule type" value="Genomic_DNA"/>
</dbReference>
<reference evidence="2" key="1">
    <citation type="submission" date="2021-12" db="EMBL/GenBank/DDBJ databases">
        <authorList>
            <person name="King R."/>
        </authorList>
    </citation>
    <scope>NUCLEOTIDE SEQUENCE</scope>
</reference>
<dbReference type="CDD" id="cd09276">
    <property type="entry name" value="Rnase_HI_RT_non_LTR"/>
    <property type="match status" value="1"/>
</dbReference>
<dbReference type="GO" id="GO:0003676">
    <property type="term" value="F:nucleic acid binding"/>
    <property type="evidence" value="ECO:0007669"/>
    <property type="project" value="InterPro"/>
</dbReference>
<name>A0A9P0AE32_BEMTA</name>
<dbReference type="SUPFAM" id="SSF53098">
    <property type="entry name" value="Ribonuclease H-like"/>
    <property type="match status" value="1"/>
</dbReference>
<dbReference type="Proteomes" id="UP001152759">
    <property type="component" value="Chromosome 5"/>
</dbReference>
<accession>A0A9P0AE32</accession>
<evidence type="ECO:0000313" key="2">
    <source>
        <dbReference type="EMBL" id="CAH0389806.1"/>
    </source>
</evidence>
<protein>
    <recommendedName>
        <fullName evidence="1">RNase H type-1 domain-containing protein</fullName>
    </recommendedName>
</protein>
<evidence type="ECO:0000259" key="1">
    <source>
        <dbReference type="PROSITE" id="PS50879"/>
    </source>
</evidence>
<dbReference type="InterPro" id="IPR036397">
    <property type="entry name" value="RNaseH_sf"/>
</dbReference>
<dbReference type="PROSITE" id="PS50879">
    <property type="entry name" value="RNASE_H_1"/>
    <property type="match status" value="1"/>
</dbReference>
<dbReference type="GO" id="GO:0004523">
    <property type="term" value="F:RNA-DNA hybrid ribonuclease activity"/>
    <property type="evidence" value="ECO:0007669"/>
    <property type="project" value="InterPro"/>
</dbReference>
<dbReference type="Pfam" id="PF00075">
    <property type="entry name" value="RNase_H"/>
    <property type="match status" value="1"/>
</dbReference>
<organism evidence="2 3">
    <name type="scientific">Bemisia tabaci</name>
    <name type="common">Sweetpotato whitefly</name>
    <name type="synonym">Aleurodes tabaci</name>
    <dbReference type="NCBI Taxonomy" id="7038"/>
    <lineage>
        <taxon>Eukaryota</taxon>
        <taxon>Metazoa</taxon>
        <taxon>Ecdysozoa</taxon>
        <taxon>Arthropoda</taxon>
        <taxon>Hexapoda</taxon>
        <taxon>Insecta</taxon>
        <taxon>Pterygota</taxon>
        <taxon>Neoptera</taxon>
        <taxon>Paraneoptera</taxon>
        <taxon>Hemiptera</taxon>
        <taxon>Sternorrhyncha</taxon>
        <taxon>Aleyrodoidea</taxon>
        <taxon>Aleyrodidae</taxon>
        <taxon>Aleyrodinae</taxon>
        <taxon>Bemisia</taxon>
    </lineage>
</organism>
<feature type="domain" description="RNase H type-1" evidence="1">
    <location>
        <begin position="32"/>
        <end position="153"/>
    </location>
</feature>